<reference evidence="1" key="1">
    <citation type="submission" date="2024-02" db="EMBL/GenBank/DDBJ databases">
        <authorList>
            <consortium name="ELIXIR-Norway"/>
            <consortium name="Elixir Norway"/>
        </authorList>
    </citation>
    <scope>NUCLEOTIDE SEQUENCE</scope>
</reference>
<gene>
    <name evidence="1" type="ORF">CSSPJE1EN1_LOCUS5338</name>
</gene>
<evidence type="ECO:0000313" key="1">
    <source>
        <dbReference type="EMBL" id="CAK9259860.1"/>
    </source>
</evidence>
<sequence>MALLMGELCVLCHCWVDLPCWTSIKFSWQWGAKKVEAMSVLKKNYFRCIMHPLESCSLMIGVGACDWGDDEDH</sequence>
<name>A0ABP0W3E2_9BRYO</name>
<organism evidence="1 2">
    <name type="scientific">Sphagnum jensenii</name>
    <dbReference type="NCBI Taxonomy" id="128206"/>
    <lineage>
        <taxon>Eukaryota</taxon>
        <taxon>Viridiplantae</taxon>
        <taxon>Streptophyta</taxon>
        <taxon>Embryophyta</taxon>
        <taxon>Bryophyta</taxon>
        <taxon>Sphagnophytina</taxon>
        <taxon>Sphagnopsida</taxon>
        <taxon>Sphagnales</taxon>
        <taxon>Sphagnaceae</taxon>
        <taxon>Sphagnum</taxon>
    </lineage>
</organism>
<evidence type="ECO:0000313" key="2">
    <source>
        <dbReference type="Proteomes" id="UP001497444"/>
    </source>
</evidence>
<accession>A0ABP0W3E2</accession>
<proteinExistence type="predicted"/>
<protein>
    <submittedName>
        <fullName evidence="1">Uncharacterized protein</fullName>
    </submittedName>
</protein>
<dbReference type="EMBL" id="OZ020107">
    <property type="protein sequence ID" value="CAK9259860.1"/>
    <property type="molecule type" value="Genomic_DNA"/>
</dbReference>
<dbReference type="Proteomes" id="UP001497444">
    <property type="component" value="Chromosome 12"/>
</dbReference>
<keyword evidence="2" id="KW-1185">Reference proteome</keyword>